<evidence type="ECO:0000256" key="2">
    <source>
        <dbReference type="ARBA" id="ARBA00022475"/>
    </source>
</evidence>
<dbReference type="InterPro" id="IPR017452">
    <property type="entry name" value="GPCR_Rhodpsn_7TM"/>
</dbReference>
<evidence type="ECO:0000256" key="7">
    <source>
        <dbReference type="ARBA" id="ARBA00023157"/>
    </source>
</evidence>
<dbReference type="GO" id="GO:0006954">
    <property type="term" value="P:inflammatory response"/>
    <property type="evidence" value="ECO:0007669"/>
    <property type="project" value="TreeGrafter"/>
</dbReference>
<keyword evidence="10" id="KW-0807">Transducer</keyword>
<dbReference type="Proteomes" id="UP000694621">
    <property type="component" value="Unplaced"/>
</dbReference>
<evidence type="ECO:0000256" key="11">
    <source>
        <dbReference type="ARBA" id="ARBA00025736"/>
    </source>
</evidence>
<feature type="transmembrane region" description="Helical" evidence="12">
    <location>
        <begin position="73"/>
        <end position="90"/>
    </location>
</feature>
<evidence type="ECO:0000256" key="9">
    <source>
        <dbReference type="ARBA" id="ARBA00023180"/>
    </source>
</evidence>
<feature type="transmembrane region" description="Helical" evidence="12">
    <location>
        <begin position="204"/>
        <end position="223"/>
    </location>
</feature>
<comment type="similarity">
    <text evidence="11">Belongs to the chemokine-like receptor (CMKLR) family.</text>
</comment>
<keyword evidence="3 12" id="KW-0812">Transmembrane</keyword>
<accession>A0A8B9GVM6</accession>
<dbReference type="Pfam" id="PF00001">
    <property type="entry name" value="7tm_1"/>
    <property type="match status" value="1"/>
</dbReference>
<keyword evidence="5" id="KW-0297">G-protein coupled receptor</keyword>
<keyword evidence="9" id="KW-0325">Glycoprotein</keyword>
<dbReference type="Gene3D" id="1.20.1070.10">
    <property type="entry name" value="Rhodopsin 7-helix transmembrane proteins"/>
    <property type="match status" value="1"/>
</dbReference>
<dbReference type="AlphaFoldDB" id="A0A8B9GVM6"/>
<dbReference type="InterPro" id="IPR000276">
    <property type="entry name" value="GPCR_Rhodpsn"/>
</dbReference>
<protein>
    <submittedName>
        <fullName evidence="14">Chemerin chemokine-like receptor 1</fullName>
    </submittedName>
</protein>
<dbReference type="GO" id="GO:0005886">
    <property type="term" value="C:plasma membrane"/>
    <property type="evidence" value="ECO:0007669"/>
    <property type="project" value="UniProtKB-SubCell"/>
</dbReference>
<dbReference type="GO" id="GO:0004875">
    <property type="term" value="F:complement receptor activity"/>
    <property type="evidence" value="ECO:0007669"/>
    <property type="project" value="TreeGrafter"/>
</dbReference>
<keyword evidence="7" id="KW-1015">Disulfide bond</keyword>
<dbReference type="InterPro" id="IPR000826">
    <property type="entry name" value="Formyl_rcpt-rel"/>
</dbReference>
<comment type="subcellular location">
    <subcellularLocation>
        <location evidence="1">Cell membrane</location>
        <topology evidence="1">Multi-pass membrane protein</topology>
    </subcellularLocation>
</comment>
<evidence type="ECO:0000313" key="14">
    <source>
        <dbReference type="Ensembl" id="ENSAMXP00005002375.1"/>
    </source>
</evidence>
<dbReference type="PROSITE" id="PS50262">
    <property type="entry name" value="G_PROTEIN_RECEP_F1_2"/>
    <property type="match status" value="1"/>
</dbReference>
<evidence type="ECO:0000256" key="12">
    <source>
        <dbReference type="SAM" id="Phobius"/>
    </source>
</evidence>
<evidence type="ECO:0000256" key="6">
    <source>
        <dbReference type="ARBA" id="ARBA00023136"/>
    </source>
</evidence>
<proteinExistence type="inferred from homology"/>
<feature type="domain" description="G-protein coupled receptors family 1 profile" evidence="13">
    <location>
        <begin position="53"/>
        <end position="317"/>
    </location>
</feature>
<dbReference type="SUPFAM" id="SSF81321">
    <property type="entry name" value="Family A G protein-coupled receptor-like"/>
    <property type="match status" value="1"/>
</dbReference>
<dbReference type="Ensembl" id="ENSAMXT00005002645.1">
    <property type="protein sequence ID" value="ENSAMXP00005002375.1"/>
    <property type="gene ID" value="ENSAMXG00005001319.1"/>
</dbReference>
<keyword evidence="6 12" id="KW-0472">Membrane</keyword>
<dbReference type="PRINTS" id="PR00237">
    <property type="entry name" value="GPCRRHODOPSN"/>
</dbReference>
<evidence type="ECO:0000256" key="1">
    <source>
        <dbReference type="ARBA" id="ARBA00004651"/>
    </source>
</evidence>
<dbReference type="PANTHER" id="PTHR24225:SF0">
    <property type="entry name" value="N-FORMYL PEPTIDE RECEPTOR 2"/>
    <property type="match status" value="1"/>
</dbReference>
<reference evidence="14" key="1">
    <citation type="submission" date="2025-08" db="UniProtKB">
        <authorList>
            <consortium name="Ensembl"/>
        </authorList>
    </citation>
    <scope>IDENTIFICATION</scope>
</reference>
<keyword evidence="8" id="KW-0675">Receptor</keyword>
<evidence type="ECO:0000256" key="3">
    <source>
        <dbReference type="ARBA" id="ARBA00022692"/>
    </source>
</evidence>
<dbReference type="GO" id="GO:0007204">
    <property type="term" value="P:positive regulation of cytosolic calcium ion concentration"/>
    <property type="evidence" value="ECO:0007669"/>
    <property type="project" value="TreeGrafter"/>
</dbReference>
<feature type="transmembrane region" description="Helical" evidence="12">
    <location>
        <begin position="37"/>
        <end position="61"/>
    </location>
</feature>
<feature type="transmembrane region" description="Helical" evidence="12">
    <location>
        <begin position="102"/>
        <end position="130"/>
    </location>
</feature>
<evidence type="ECO:0000256" key="10">
    <source>
        <dbReference type="ARBA" id="ARBA00023224"/>
    </source>
</evidence>
<evidence type="ECO:0000256" key="5">
    <source>
        <dbReference type="ARBA" id="ARBA00023040"/>
    </source>
</evidence>
<dbReference type="GO" id="GO:0004930">
    <property type="term" value="F:G protein-coupled receptor activity"/>
    <property type="evidence" value="ECO:0007669"/>
    <property type="project" value="UniProtKB-KW"/>
</dbReference>
<evidence type="ECO:0000259" key="13">
    <source>
        <dbReference type="PROSITE" id="PS50262"/>
    </source>
</evidence>
<evidence type="ECO:0000256" key="8">
    <source>
        <dbReference type="ARBA" id="ARBA00023170"/>
    </source>
</evidence>
<keyword evidence="4 12" id="KW-1133">Transmembrane helix</keyword>
<dbReference type="GO" id="GO:0007200">
    <property type="term" value="P:phospholipase C-activating G protein-coupled receptor signaling pathway"/>
    <property type="evidence" value="ECO:0007669"/>
    <property type="project" value="TreeGrafter"/>
</dbReference>
<organism evidence="14 15">
    <name type="scientific">Astyanax mexicanus</name>
    <name type="common">Blind cave fish</name>
    <name type="synonym">Astyanax fasciatus mexicanus</name>
    <dbReference type="NCBI Taxonomy" id="7994"/>
    <lineage>
        <taxon>Eukaryota</taxon>
        <taxon>Metazoa</taxon>
        <taxon>Chordata</taxon>
        <taxon>Craniata</taxon>
        <taxon>Vertebrata</taxon>
        <taxon>Euteleostomi</taxon>
        <taxon>Actinopterygii</taxon>
        <taxon>Neopterygii</taxon>
        <taxon>Teleostei</taxon>
        <taxon>Ostariophysi</taxon>
        <taxon>Characiformes</taxon>
        <taxon>Characoidei</taxon>
        <taxon>Acestrorhamphidae</taxon>
        <taxon>Acestrorhamphinae</taxon>
        <taxon>Astyanax</taxon>
    </lineage>
</organism>
<name>A0A8B9GVM6_ASTMX</name>
<sequence length="317" mass="36005">SSFNTYPTDQCSFLELWWDVIAVPNSTPLACTDPACISLTTVLVIFFIVGSVGNAVVIWIAGFKLKKSVNTTWYLSLAVSNFLFCLSLPYNVVQKVKDDWIFVIFMCKFMSFIMFLNMFSNIFILVIISVDRCVVDLFPVWAQNHHTIRKASVIVTLVWIISAVFSTLSLVFQGVQPDFNKPMQVCHNKYVYNQNHITVGACRFVFGFVIPFLIIIACYVVIIRKLKINQSAKSISRFKIMTALIKYDKSILHVGVTLASANSSLNPFLYAFMWKDFKRKCFVLLSKMENAVEEEGRSTMRGRSITSSGDRRCSTTV</sequence>
<dbReference type="PANTHER" id="PTHR24225">
    <property type="entry name" value="CHEMOTACTIC RECEPTOR"/>
    <property type="match status" value="1"/>
</dbReference>
<evidence type="ECO:0000313" key="15">
    <source>
        <dbReference type="Proteomes" id="UP000694621"/>
    </source>
</evidence>
<dbReference type="PRINTS" id="PR00526">
    <property type="entry name" value="FMETLEUPHER"/>
</dbReference>
<evidence type="ECO:0000256" key="4">
    <source>
        <dbReference type="ARBA" id="ARBA00022989"/>
    </source>
</evidence>
<keyword evidence="2" id="KW-1003">Cell membrane</keyword>
<feature type="transmembrane region" description="Helical" evidence="12">
    <location>
        <begin position="151"/>
        <end position="172"/>
    </location>
</feature>